<dbReference type="GO" id="GO:0046872">
    <property type="term" value="F:metal ion binding"/>
    <property type="evidence" value="ECO:0007669"/>
    <property type="project" value="UniProtKB-KW"/>
</dbReference>
<dbReference type="Proteomes" id="UP000009046">
    <property type="component" value="Unassembled WGS sequence"/>
</dbReference>
<dbReference type="PANTHER" id="PTHR11359">
    <property type="entry name" value="AMP DEAMINASE"/>
    <property type="match status" value="1"/>
</dbReference>
<dbReference type="GO" id="GO:0032264">
    <property type="term" value="P:IMP salvage"/>
    <property type="evidence" value="ECO:0007669"/>
    <property type="project" value="UniProtKB-UniPathway"/>
</dbReference>
<dbReference type="SUPFAM" id="SSF51556">
    <property type="entry name" value="Metallo-dependent hydrolases"/>
    <property type="match status" value="1"/>
</dbReference>
<evidence type="ECO:0000313" key="13">
    <source>
        <dbReference type="Proteomes" id="UP000009046"/>
    </source>
</evidence>
<dbReference type="CTD" id="8239273"/>
<dbReference type="CDD" id="cd01319">
    <property type="entry name" value="AMPD"/>
    <property type="match status" value="1"/>
</dbReference>
<feature type="region of interest" description="Disordered" evidence="10">
    <location>
        <begin position="191"/>
        <end position="212"/>
    </location>
</feature>
<evidence type="ECO:0000256" key="6">
    <source>
        <dbReference type="ARBA" id="ARBA00022833"/>
    </source>
</evidence>
<dbReference type="OrthoDB" id="1723809at2759"/>
<reference evidence="12" key="3">
    <citation type="submission" date="2021-02" db="UniProtKB">
        <authorList>
            <consortium name="EnsemblMetazoa"/>
        </authorList>
    </citation>
    <scope>IDENTIFICATION</scope>
    <source>
        <strain evidence="12">USDA</strain>
    </source>
</reference>
<dbReference type="GO" id="GO:0003876">
    <property type="term" value="F:AMP deaminase activity"/>
    <property type="evidence" value="ECO:0007669"/>
    <property type="project" value="UniProtKB-EC"/>
</dbReference>
<comment type="similarity">
    <text evidence="3 9">Belongs to the metallo-dependent hydrolases superfamily. Adenosine and AMP deaminases family.</text>
</comment>
<dbReference type="InterPro" id="IPR006329">
    <property type="entry name" value="AMPD"/>
</dbReference>
<dbReference type="InParanoid" id="E0VNH2"/>
<dbReference type="Gene3D" id="4.10.800.20">
    <property type="match status" value="1"/>
</dbReference>
<comment type="pathway">
    <text evidence="2">Purine metabolism; IMP biosynthesis via salvage pathway; IMP from AMP: step 1/1.</text>
</comment>
<dbReference type="eggNOG" id="KOG1096">
    <property type="taxonomic scope" value="Eukaryota"/>
</dbReference>
<evidence type="ECO:0000256" key="3">
    <source>
        <dbReference type="ARBA" id="ARBA00006676"/>
    </source>
</evidence>
<comment type="cofactor">
    <cofactor evidence="1 9">
        <name>Zn(2+)</name>
        <dbReference type="ChEBI" id="CHEBI:29105"/>
    </cofactor>
</comment>
<comment type="catalytic activity">
    <reaction evidence="9">
        <text>AMP + H2O + H(+) = IMP + NH4(+)</text>
        <dbReference type="Rhea" id="RHEA:14777"/>
        <dbReference type="ChEBI" id="CHEBI:15377"/>
        <dbReference type="ChEBI" id="CHEBI:15378"/>
        <dbReference type="ChEBI" id="CHEBI:28938"/>
        <dbReference type="ChEBI" id="CHEBI:58053"/>
        <dbReference type="ChEBI" id="CHEBI:456215"/>
        <dbReference type="EC" id="3.5.4.6"/>
    </reaction>
</comment>
<keyword evidence="13" id="KW-1185">Reference proteome</keyword>
<evidence type="ECO:0000256" key="10">
    <source>
        <dbReference type="SAM" id="MobiDB-lite"/>
    </source>
</evidence>
<keyword evidence="5 9" id="KW-0378">Hydrolase</keyword>
<dbReference type="PROSITE" id="PS00485">
    <property type="entry name" value="A_DEAMINASE"/>
    <property type="match status" value="1"/>
</dbReference>
<sequence length="755" mass="87283">MDSAQGLLSDVNQWKWRKSSANSEPDVTFMYRERSSSDVSPQYNNGSPTPVQPQNEKNILELPNEISAPYEVPQFPIEQIETKLAIQRQLTRIAGHADEKKCHGMSSFGMPDGEDEYSMDDDDIIPDFQRVSVSGEDTTGVSYEDLQSASKLLIVALQMREKYMSALGQNFPSVMSKFLDSVASKKNVEFKHEERKPIEEHPVHPPPTSENPWECDVPSPKNYFFEMKSGVFNVFKKKGDKDILYTFPDLNTFVSDTQQMCTMIADGPLKSFCYRRLCYLSSKYQLHVLLNELRELASQKQVPHRDFYNIRKVDTHIHAASAMNQKHLLRFIKKTLKHNADEVVTITNGKQMTLRQVFESMNLTAYDLTVDMLDVHADRNTFHRFDKFNAKYNPIGESRLREVFLKTDNFINGKYFAGILKEVASDLEESKYQNAELRLSIYGKSYDEWDKLAKWAITYKVYSDNIRWLIQIPRLFDIFKSNNMMNNFEEMLQNVFLPLFEVTNNPDTHPELHRFLQYVIGFDSVDDESKPENPLFDKDVLPPEKWSDSENPPYAYYLYYTYANLVVLNEFRREQGLNTFVLRPHCGEAGPVQHLVCGFLLCNNISHGLLLRKVPVLQYLYYLAQIGIAMSPLSNNSLFLNYHRNPLPEYIARGLCVSLSTDDPLQFHFTKEPLMEEYSIAAQVWKLSACDMSELARNSVLMSGFPHKIKQHWLGPNYTKEGVAGNDISRTNVPNIRVAYRFETLMDELTNIFKV</sequence>
<proteinExistence type="inferred from homology"/>
<dbReference type="GeneID" id="8239273"/>
<dbReference type="Pfam" id="PF19326">
    <property type="entry name" value="AMP_deaminase"/>
    <property type="match status" value="1"/>
</dbReference>
<evidence type="ECO:0000313" key="12">
    <source>
        <dbReference type="EnsemblMetazoa" id="PHUM334430-PA"/>
    </source>
</evidence>
<dbReference type="EnsemblMetazoa" id="PHUM334430-RA">
    <property type="protein sequence ID" value="PHUM334430-PA"/>
    <property type="gene ID" value="PHUM334430"/>
</dbReference>
<feature type="compositionally biased region" description="Polar residues" evidence="10">
    <location>
        <begin position="37"/>
        <end position="54"/>
    </location>
</feature>
<dbReference type="InterPro" id="IPR006650">
    <property type="entry name" value="A/AMP_deam_AS"/>
</dbReference>
<dbReference type="HOGENOM" id="CLU_003782_4_0_1"/>
<feature type="region of interest" description="Disordered" evidence="10">
    <location>
        <begin position="15"/>
        <end position="54"/>
    </location>
</feature>
<keyword evidence="4 9" id="KW-0479">Metal-binding</keyword>
<dbReference type="GO" id="GO:0005829">
    <property type="term" value="C:cytosol"/>
    <property type="evidence" value="ECO:0007669"/>
    <property type="project" value="TreeGrafter"/>
</dbReference>
<dbReference type="KEGG" id="phu:Phum_PHUM334430"/>
<evidence type="ECO:0000256" key="2">
    <source>
        <dbReference type="ARBA" id="ARBA00004955"/>
    </source>
</evidence>
<dbReference type="PANTHER" id="PTHR11359:SF0">
    <property type="entry name" value="AMP DEAMINASE"/>
    <property type="match status" value="1"/>
</dbReference>
<comment type="function">
    <text evidence="8">AMP deaminase plays a critical role in energy metabolism. Catalyzes the deamination of AMP to IMP and plays an important role in the purine nucleotide cycle.</text>
</comment>
<dbReference type="RefSeq" id="XP_002427666.1">
    <property type="nucleotide sequence ID" value="XM_002427621.1"/>
</dbReference>
<dbReference type="EMBL" id="DS235339">
    <property type="protein sequence ID" value="EEB14928.1"/>
    <property type="molecule type" value="Genomic_DNA"/>
</dbReference>
<evidence type="ECO:0000256" key="8">
    <source>
        <dbReference type="ARBA" id="ARBA00054146"/>
    </source>
</evidence>
<evidence type="ECO:0000256" key="4">
    <source>
        <dbReference type="ARBA" id="ARBA00022723"/>
    </source>
</evidence>
<reference evidence="11" key="2">
    <citation type="submission" date="2007-04" db="EMBL/GenBank/DDBJ databases">
        <title>The genome of the human body louse.</title>
        <authorList>
            <consortium name="The Human Body Louse Genome Consortium"/>
            <person name="Kirkness E."/>
            <person name="Walenz B."/>
            <person name="Hass B."/>
            <person name="Bruggner R."/>
            <person name="Strausberg R."/>
        </authorList>
    </citation>
    <scope>NUCLEOTIDE SEQUENCE</scope>
    <source>
        <strain evidence="11">USDA</strain>
    </source>
</reference>
<dbReference type="VEuPathDB" id="VectorBase:PHUM334430"/>
<organism>
    <name type="scientific">Pediculus humanus subsp. corporis</name>
    <name type="common">Body louse</name>
    <dbReference type="NCBI Taxonomy" id="121224"/>
    <lineage>
        <taxon>Eukaryota</taxon>
        <taxon>Metazoa</taxon>
        <taxon>Ecdysozoa</taxon>
        <taxon>Arthropoda</taxon>
        <taxon>Hexapoda</taxon>
        <taxon>Insecta</taxon>
        <taxon>Pterygota</taxon>
        <taxon>Neoptera</taxon>
        <taxon>Paraneoptera</taxon>
        <taxon>Psocodea</taxon>
        <taxon>Troctomorpha</taxon>
        <taxon>Phthiraptera</taxon>
        <taxon>Anoplura</taxon>
        <taxon>Pediculidae</taxon>
        <taxon>Pediculus</taxon>
    </lineage>
</organism>
<dbReference type="UniPathway" id="UPA00591">
    <property type="reaction ID" value="UER00663"/>
</dbReference>
<accession>E0VNH2</accession>
<dbReference type="EMBL" id="AAZO01003894">
    <property type="status" value="NOT_ANNOTATED_CDS"/>
    <property type="molecule type" value="Genomic_DNA"/>
</dbReference>
<dbReference type="FunFam" id="4.10.800.20:FF:000001">
    <property type="entry name" value="AMP deaminase"/>
    <property type="match status" value="1"/>
</dbReference>
<evidence type="ECO:0000313" key="11">
    <source>
        <dbReference type="EMBL" id="EEB14928.1"/>
    </source>
</evidence>
<name>E0VNH2_PEDHC</name>
<dbReference type="InterPro" id="IPR032466">
    <property type="entry name" value="Metal_Hydrolase"/>
</dbReference>
<keyword evidence="7" id="KW-0546">Nucleotide metabolism</keyword>
<evidence type="ECO:0000256" key="5">
    <source>
        <dbReference type="ARBA" id="ARBA00022801"/>
    </source>
</evidence>
<evidence type="ECO:0000256" key="9">
    <source>
        <dbReference type="PIRNR" id="PIRNR001251"/>
    </source>
</evidence>
<dbReference type="PIRSF" id="PIRSF001251">
    <property type="entry name" value="AMP_deaminase_met"/>
    <property type="match status" value="1"/>
</dbReference>
<dbReference type="FunCoup" id="E0VNH2">
    <property type="interactions" value="1602"/>
</dbReference>
<dbReference type="Gene3D" id="3.20.20.140">
    <property type="entry name" value="Metal-dependent hydrolases"/>
    <property type="match status" value="1"/>
</dbReference>
<dbReference type="FunFam" id="3.20.20.140:FF:000035">
    <property type="entry name" value="Probable amp deaminase"/>
    <property type="match status" value="1"/>
</dbReference>
<dbReference type="EC" id="3.5.4.6" evidence="9"/>
<dbReference type="AlphaFoldDB" id="E0VNH2"/>
<gene>
    <name evidence="12" type="primary">8239273</name>
    <name evidence="11" type="ORF">Phum_PHUM334430</name>
</gene>
<keyword evidence="6" id="KW-0862">Zinc</keyword>
<evidence type="ECO:0000256" key="7">
    <source>
        <dbReference type="ARBA" id="ARBA00023080"/>
    </source>
</evidence>
<evidence type="ECO:0000256" key="1">
    <source>
        <dbReference type="ARBA" id="ARBA00001947"/>
    </source>
</evidence>
<protein>
    <recommendedName>
        <fullName evidence="9">AMP deaminase</fullName>
        <ecNumber evidence="9">3.5.4.6</ecNumber>
    </recommendedName>
</protein>
<dbReference type="GO" id="GO:0046033">
    <property type="term" value="P:AMP metabolic process"/>
    <property type="evidence" value="ECO:0007669"/>
    <property type="project" value="TreeGrafter"/>
</dbReference>
<feature type="compositionally biased region" description="Basic and acidic residues" evidence="10">
    <location>
        <begin position="191"/>
        <end position="203"/>
    </location>
</feature>
<dbReference type="OMA" id="FHRKFPY"/>
<reference evidence="11" key="1">
    <citation type="submission" date="2007-04" db="EMBL/GenBank/DDBJ databases">
        <title>Annotation of Pediculus humanus corporis strain USDA.</title>
        <authorList>
            <person name="Kirkness E."/>
            <person name="Hannick L."/>
            <person name="Hass B."/>
            <person name="Bruggner R."/>
            <person name="Lawson D."/>
            <person name="Bidwell S."/>
            <person name="Joardar V."/>
            <person name="Caler E."/>
            <person name="Walenz B."/>
            <person name="Inman J."/>
            <person name="Schobel S."/>
            <person name="Galinsky K."/>
            <person name="Amedeo P."/>
            <person name="Strausberg R."/>
        </authorList>
    </citation>
    <scope>NUCLEOTIDE SEQUENCE</scope>
    <source>
        <strain evidence="11">USDA</strain>
    </source>
</reference>
<dbReference type="STRING" id="121224.E0VNH2"/>
<dbReference type="NCBIfam" id="TIGR01429">
    <property type="entry name" value="AMP_deaminase"/>
    <property type="match status" value="1"/>
</dbReference>